<dbReference type="SUPFAM" id="SSF54106">
    <property type="entry name" value="LysM domain"/>
    <property type="match status" value="1"/>
</dbReference>
<name>A0ABW4KLN2_9BACI</name>
<reference evidence="5" key="1">
    <citation type="journal article" date="2019" name="Int. J. Syst. Evol. Microbiol.">
        <title>The Global Catalogue of Microorganisms (GCM) 10K type strain sequencing project: providing services to taxonomists for standard genome sequencing and annotation.</title>
        <authorList>
            <consortium name="The Broad Institute Genomics Platform"/>
            <consortium name="The Broad Institute Genome Sequencing Center for Infectious Disease"/>
            <person name="Wu L."/>
            <person name="Ma J."/>
        </authorList>
    </citation>
    <scope>NUCLEOTIDE SEQUENCE [LARGE SCALE GENOMIC DNA]</scope>
    <source>
        <strain evidence="5">CGMCC 1.12295</strain>
    </source>
</reference>
<feature type="compositionally biased region" description="Basic and acidic residues" evidence="1">
    <location>
        <begin position="103"/>
        <end position="126"/>
    </location>
</feature>
<proteinExistence type="predicted"/>
<evidence type="ECO:0000313" key="5">
    <source>
        <dbReference type="Proteomes" id="UP001597301"/>
    </source>
</evidence>
<dbReference type="InterPro" id="IPR018392">
    <property type="entry name" value="LysM"/>
</dbReference>
<feature type="compositionally biased region" description="Basic residues" evidence="1">
    <location>
        <begin position="26"/>
        <end position="38"/>
    </location>
</feature>
<evidence type="ECO:0000259" key="3">
    <source>
        <dbReference type="PROSITE" id="PS51782"/>
    </source>
</evidence>
<protein>
    <submittedName>
        <fullName evidence="4">LysM peptidoglycan-binding domain-containing protein</fullName>
    </submittedName>
</protein>
<comment type="caution">
    <text evidence="4">The sequence shown here is derived from an EMBL/GenBank/DDBJ whole genome shotgun (WGS) entry which is preliminary data.</text>
</comment>
<keyword evidence="2" id="KW-0472">Membrane</keyword>
<dbReference type="SMART" id="SM00257">
    <property type="entry name" value="LysM"/>
    <property type="match status" value="1"/>
</dbReference>
<dbReference type="EMBL" id="JBHUEO010000026">
    <property type="protein sequence ID" value="MFD1707110.1"/>
    <property type="molecule type" value="Genomic_DNA"/>
</dbReference>
<keyword evidence="5" id="KW-1185">Reference proteome</keyword>
<dbReference type="PROSITE" id="PS51782">
    <property type="entry name" value="LYSM"/>
    <property type="match status" value="1"/>
</dbReference>
<accession>A0ABW4KLN2</accession>
<dbReference type="CDD" id="cd00118">
    <property type="entry name" value="LysM"/>
    <property type="match status" value="1"/>
</dbReference>
<feature type="region of interest" description="Disordered" evidence="1">
    <location>
        <begin position="78"/>
        <end position="156"/>
    </location>
</feature>
<dbReference type="RefSeq" id="WP_380773827.1">
    <property type="nucleotide sequence ID" value="NZ_JBHUEO010000026.1"/>
</dbReference>
<dbReference type="InterPro" id="IPR036779">
    <property type="entry name" value="LysM_dom_sf"/>
</dbReference>
<dbReference type="Pfam" id="PF01476">
    <property type="entry name" value="LysM"/>
    <property type="match status" value="1"/>
</dbReference>
<feature type="transmembrane region" description="Helical" evidence="2">
    <location>
        <begin position="41"/>
        <end position="62"/>
    </location>
</feature>
<keyword evidence="2" id="KW-1133">Transmembrane helix</keyword>
<dbReference type="Proteomes" id="UP001597301">
    <property type="component" value="Unassembled WGS sequence"/>
</dbReference>
<organism evidence="4 5">
    <name type="scientific">Siminovitchia sediminis</name>
    <dbReference type="NCBI Taxonomy" id="1274353"/>
    <lineage>
        <taxon>Bacteria</taxon>
        <taxon>Bacillati</taxon>
        <taxon>Bacillota</taxon>
        <taxon>Bacilli</taxon>
        <taxon>Bacillales</taxon>
        <taxon>Bacillaceae</taxon>
        <taxon>Siminovitchia</taxon>
    </lineage>
</organism>
<keyword evidence="2" id="KW-0812">Transmembrane</keyword>
<sequence>MNQSRHNGQLPEKKDSYLPSRAEYHGKKRKKAQTNKRRSKVSVPLVLLLVLLMLPIGILSIIDGGDRSKANLVKSSGEEVSFETVDSIEDHESEPVVAEQEEEKPAADKKAEEKEKEEKEEPKSDEPQPTPAEKQKADHQGKKESGQSDDQEAGNVVYHTVQPGENLFRIALKYYQTQDGVEKIRQANGLAGNEISVGQTLKIPQP</sequence>
<feature type="region of interest" description="Disordered" evidence="1">
    <location>
        <begin position="1"/>
        <end position="38"/>
    </location>
</feature>
<gene>
    <name evidence="4" type="ORF">ACFSCZ_10240</name>
</gene>
<feature type="compositionally biased region" description="Basic and acidic residues" evidence="1">
    <location>
        <begin position="133"/>
        <end position="146"/>
    </location>
</feature>
<evidence type="ECO:0000256" key="1">
    <source>
        <dbReference type="SAM" id="MobiDB-lite"/>
    </source>
</evidence>
<dbReference type="Gene3D" id="3.10.350.10">
    <property type="entry name" value="LysM domain"/>
    <property type="match status" value="1"/>
</dbReference>
<evidence type="ECO:0000256" key="2">
    <source>
        <dbReference type="SAM" id="Phobius"/>
    </source>
</evidence>
<evidence type="ECO:0000313" key="4">
    <source>
        <dbReference type="EMBL" id="MFD1707110.1"/>
    </source>
</evidence>
<feature type="domain" description="LysM" evidence="3">
    <location>
        <begin position="157"/>
        <end position="203"/>
    </location>
</feature>